<organism evidence="1 2">
    <name type="scientific">Polyplosphaeria fusca</name>
    <dbReference type="NCBI Taxonomy" id="682080"/>
    <lineage>
        <taxon>Eukaryota</taxon>
        <taxon>Fungi</taxon>
        <taxon>Dikarya</taxon>
        <taxon>Ascomycota</taxon>
        <taxon>Pezizomycotina</taxon>
        <taxon>Dothideomycetes</taxon>
        <taxon>Pleosporomycetidae</taxon>
        <taxon>Pleosporales</taxon>
        <taxon>Tetraplosphaeriaceae</taxon>
        <taxon>Polyplosphaeria</taxon>
    </lineage>
</organism>
<comment type="caution">
    <text evidence="1">The sequence shown here is derived from an EMBL/GenBank/DDBJ whole genome shotgun (WGS) entry which is preliminary data.</text>
</comment>
<reference evidence="1" key="1">
    <citation type="journal article" date="2020" name="Stud. Mycol.">
        <title>101 Dothideomycetes genomes: a test case for predicting lifestyles and emergence of pathogens.</title>
        <authorList>
            <person name="Haridas S."/>
            <person name="Albert R."/>
            <person name="Binder M."/>
            <person name="Bloem J."/>
            <person name="Labutti K."/>
            <person name="Salamov A."/>
            <person name="Andreopoulos B."/>
            <person name="Baker S."/>
            <person name="Barry K."/>
            <person name="Bills G."/>
            <person name="Bluhm B."/>
            <person name="Cannon C."/>
            <person name="Castanera R."/>
            <person name="Culley D."/>
            <person name="Daum C."/>
            <person name="Ezra D."/>
            <person name="Gonzalez J."/>
            <person name="Henrissat B."/>
            <person name="Kuo A."/>
            <person name="Liang C."/>
            <person name="Lipzen A."/>
            <person name="Lutzoni F."/>
            <person name="Magnuson J."/>
            <person name="Mondo S."/>
            <person name="Nolan M."/>
            <person name="Ohm R."/>
            <person name="Pangilinan J."/>
            <person name="Park H.-J."/>
            <person name="Ramirez L."/>
            <person name="Alfaro M."/>
            <person name="Sun H."/>
            <person name="Tritt A."/>
            <person name="Yoshinaga Y."/>
            <person name="Zwiers L.-H."/>
            <person name="Turgeon B."/>
            <person name="Goodwin S."/>
            <person name="Spatafora J."/>
            <person name="Crous P."/>
            <person name="Grigoriev I."/>
        </authorList>
    </citation>
    <scope>NUCLEOTIDE SEQUENCE</scope>
    <source>
        <strain evidence="1">CBS 125425</strain>
    </source>
</reference>
<gene>
    <name evidence="1" type="ORF">EJ04DRAFT_563749</name>
</gene>
<name>A0A9P4R171_9PLEO</name>
<dbReference type="Proteomes" id="UP000799444">
    <property type="component" value="Unassembled WGS sequence"/>
</dbReference>
<evidence type="ECO:0000313" key="1">
    <source>
        <dbReference type="EMBL" id="KAF2734921.1"/>
    </source>
</evidence>
<accession>A0A9P4R171</accession>
<evidence type="ECO:0000313" key="2">
    <source>
        <dbReference type="Proteomes" id="UP000799444"/>
    </source>
</evidence>
<keyword evidence="2" id="KW-1185">Reference proteome</keyword>
<protein>
    <submittedName>
        <fullName evidence="1">Uncharacterized protein</fullName>
    </submittedName>
</protein>
<dbReference type="EMBL" id="ML996141">
    <property type="protein sequence ID" value="KAF2734921.1"/>
    <property type="molecule type" value="Genomic_DNA"/>
</dbReference>
<dbReference type="AlphaFoldDB" id="A0A9P4R171"/>
<sequence length="54" mass="6450">MSNDIDFSDLIAAAQNLEAPKPRLLTEDDIKDFLLPDNFRVYQYIIRFWNRFSI</sequence>
<proteinExistence type="predicted"/>